<reference evidence="5 6" key="1">
    <citation type="journal article" date="2023" name="BMC Biol.">
        <title>The compact genome of the sponge Oopsacas minuta (Hexactinellida) is lacking key metazoan core genes.</title>
        <authorList>
            <person name="Santini S."/>
            <person name="Schenkelaars Q."/>
            <person name="Jourda C."/>
            <person name="Duchesne M."/>
            <person name="Belahbib H."/>
            <person name="Rocher C."/>
            <person name="Selva M."/>
            <person name="Riesgo A."/>
            <person name="Vervoort M."/>
            <person name="Leys S.P."/>
            <person name="Kodjabachian L."/>
            <person name="Le Bivic A."/>
            <person name="Borchiellini C."/>
            <person name="Claverie J.M."/>
            <person name="Renard E."/>
        </authorList>
    </citation>
    <scope>NUCLEOTIDE SEQUENCE [LARGE SCALE GENOMIC DNA]</scope>
    <source>
        <strain evidence="5">SPO-2</strain>
    </source>
</reference>
<dbReference type="GO" id="GO:0008270">
    <property type="term" value="F:zinc ion binding"/>
    <property type="evidence" value="ECO:0007669"/>
    <property type="project" value="UniProtKB-KW"/>
</dbReference>
<feature type="domain" description="3CxxC-type" evidence="4">
    <location>
        <begin position="29"/>
        <end position="92"/>
    </location>
</feature>
<keyword evidence="6" id="KW-1185">Reference proteome</keyword>
<evidence type="ECO:0000313" key="6">
    <source>
        <dbReference type="Proteomes" id="UP001165289"/>
    </source>
</evidence>
<comment type="caution">
    <text evidence="5">The sequence shown here is derived from an EMBL/GenBank/DDBJ whole genome shotgun (WGS) entry which is preliminary data.</text>
</comment>
<organism evidence="5 6">
    <name type="scientific">Oopsacas minuta</name>
    <dbReference type="NCBI Taxonomy" id="111878"/>
    <lineage>
        <taxon>Eukaryota</taxon>
        <taxon>Metazoa</taxon>
        <taxon>Porifera</taxon>
        <taxon>Hexactinellida</taxon>
        <taxon>Hexasterophora</taxon>
        <taxon>Lyssacinosida</taxon>
        <taxon>Leucopsacidae</taxon>
        <taxon>Oopsacas</taxon>
    </lineage>
</organism>
<evidence type="ECO:0000256" key="3">
    <source>
        <dbReference type="ARBA" id="ARBA00022833"/>
    </source>
</evidence>
<keyword evidence="3" id="KW-0862">Zinc</keyword>
<gene>
    <name evidence="5" type="ORF">LOD99_12914</name>
</gene>
<evidence type="ECO:0000313" key="5">
    <source>
        <dbReference type="EMBL" id="KAI6645651.1"/>
    </source>
</evidence>
<protein>
    <recommendedName>
        <fullName evidence="4">3CxxC-type domain-containing protein</fullName>
    </recommendedName>
</protein>
<dbReference type="Proteomes" id="UP001165289">
    <property type="component" value="Unassembled WGS sequence"/>
</dbReference>
<dbReference type="SMART" id="SM01328">
    <property type="entry name" value="zf-3CxxC"/>
    <property type="match status" value="1"/>
</dbReference>
<proteinExistence type="predicted"/>
<sequence length="117" mass="13279">METIRNCEGDICTPILISLDIDLDPGDHKMTGYFCCPCGRKWNSANSYQNKKQKCSRCSSAVLPTRLVPGRRCEVADNGRHQRNLCEMCYVMGRDCSKGDRFTQTDLDNFCNELSNN</sequence>
<keyword evidence="2" id="KW-0863">Zinc-finger</keyword>
<keyword evidence="1" id="KW-0479">Metal-binding</keyword>
<dbReference type="AlphaFoldDB" id="A0AAV7JAK5"/>
<evidence type="ECO:0000256" key="2">
    <source>
        <dbReference type="ARBA" id="ARBA00022771"/>
    </source>
</evidence>
<dbReference type="EMBL" id="JAKMXF010000365">
    <property type="protein sequence ID" value="KAI6645651.1"/>
    <property type="molecule type" value="Genomic_DNA"/>
</dbReference>
<evidence type="ECO:0000256" key="1">
    <source>
        <dbReference type="ARBA" id="ARBA00022723"/>
    </source>
</evidence>
<accession>A0AAV7JAK5</accession>
<dbReference type="InterPro" id="IPR027377">
    <property type="entry name" value="ZAR1/RTP1-5-like_Znf-3CxxC"/>
</dbReference>
<evidence type="ECO:0000259" key="4">
    <source>
        <dbReference type="SMART" id="SM01328"/>
    </source>
</evidence>
<name>A0AAV7JAK5_9METZ</name>